<reference evidence="1" key="1">
    <citation type="journal article" date="2023" name="G3 (Bethesda)">
        <title>A reference genome for the long-term kleptoplast-retaining sea slug Elysia crispata morphotype clarki.</title>
        <authorList>
            <person name="Eastman K.E."/>
            <person name="Pendleton A.L."/>
            <person name="Shaikh M.A."/>
            <person name="Suttiyut T."/>
            <person name="Ogas R."/>
            <person name="Tomko P."/>
            <person name="Gavelis G."/>
            <person name="Widhalm J.R."/>
            <person name="Wisecaver J.H."/>
        </authorList>
    </citation>
    <scope>NUCLEOTIDE SEQUENCE</scope>
    <source>
        <strain evidence="1">ECLA1</strain>
    </source>
</reference>
<dbReference type="EMBL" id="JAWDGP010004135">
    <property type="protein sequence ID" value="KAK3767629.1"/>
    <property type="molecule type" value="Genomic_DNA"/>
</dbReference>
<protein>
    <submittedName>
        <fullName evidence="1">Uncharacterized protein</fullName>
    </submittedName>
</protein>
<dbReference type="Proteomes" id="UP001283361">
    <property type="component" value="Unassembled WGS sequence"/>
</dbReference>
<gene>
    <name evidence="1" type="ORF">RRG08_003890</name>
</gene>
<name>A0AAE0ZDX3_9GAST</name>
<dbReference type="AlphaFoldDB" id="A0AAE0ZDX3"/>
<sequence>MIETQECPCVFDQATKTECLTPAELAKRHDLAQARSSHTSVRHHEVAEVGYLTLFACPAVRDTGCNGLK</sequence>
<proteinExistence type="predicted"/>
<accession>A0AAE0ZDX3</accession>
<evidence type="ECO:0000313" key="1">
    <source>
        <dbReference type="EMBL" id="KAK3767629.1"/>
    </source>
</evidence>
<evidence type="ECO:0000313" key="2">
    <source>
        <dbReference type="Proteomes" id="UP001283361"/>
    </source>
</evidence>
<comment type="caution">
    <text evidence="1">The sequence shown here is derived from an EMBL/GenBank/DDBJ whole genome shotgun (WGS) entry which is preliminary data.</text>
</comment>
<organism evidence="1 2">
    <name type="scientific">Elysia crispata</name>
    <name type="common">lettuce slug</name>
    <dbReference type="NCBI Taxonomy" id="231223"/>
    <lineage>
        <taxon>Eukaryota</taxon>
        <taxon>Metazoa</taxon>
        <taxon>Spiralia</taxon>
        <taxon>Lophotrochozoa</taxon>
        <taxon>Mollusca</taxon>
        <taxon>Gastropoda</taxon>
        <taxon>Heterobranchia</taxon>
        <taxon>Euthyneura</taxon>
        <taxon>Panpulmonata</taxon>
        <taxon>Sacoglossa</taxon>
        <taxon>Placobranchoidea</taxon>
        <taxon>Plakobranchidae</taxon>
        <taxon>Elysia</taxon>
    </lineage>
</organism>
<keyword evidence="2" id="KW-1185">Reference proteome</keyword>